<evidence type="ECO:0000256" key="7">
    <source>
        <dbReference type="RuleBase" id="RU362048"/>
    </source>
</evidence>
<evidence type="ECO:0000256" key="2">
    <source>
        <dbReference type="ARBA" id="ARBA00009784"/>
    </source>
</evidence>
<dbReference type="Proteomes" id="UP000196573">
    <property type="component" value="Unassembled WGS sequence"/>
</dbReference>
<reference evidence="8 9" key="1">
    <citation type="submission" date="2017-03" db="EMBL/GenBank/DDBJ databases">
        <authorList>
            <person name="Afonso C.L."/>
            <person name="Miller P.J."/>
            <person name="Scott M.A."/>
            <person name="Spackman E."/>
            <person name="Goraichik I."/>
            <person name="Dimitrov K.M."/>
            <person name="Suarez D.L."/>
            <person name="Swayne D.E."/>
        </authorList>
    </citation>
    <scope>NUCLEOTIDE SEQUENCE [LARGE SCALE GENOMIC DNA]</scope>
    <source>
        <strain evidence="8">SB41UT1</strain>
    </source>
</reference>
<dbReference type="PANTHER" id="PTHR33508:SF1">
    <property type="entry name" value="UPF0056 MEMBRANE PROTEIN YHCE"/>
    <property type="match status" value="1"/>
</dbReference>
<feature type="transmembrane region" description="Helical" evidence="7">
    <location>
        <begin position="123"/>
        <end position="142"/>
    </location>
</feature>
<keyword evidence="6 7" id="KW-0472">Membrane</keyword>
<evidence type="ECO:0000313" key="9">
    <source>
        <dbReference type="Proteomes" id="UP000196573"/>
    </source>
</evidence>
<dbReference type="RefSeq" id="WP_087112315.1">
    <property type="nucleotide sequence ID" value="NZ_CBCSCN010000011.1"/>
</dbReference>
<dbReference type="InterPro" id="IPR002771">
    <property type="entry name" value="Multi_antbiot-R_MarC"/>
</dbReference>
<protein>
    <recommendedName>
        <fullName evidence="7">UPF0056 membrane protein</fullName>
    </recommendedName>
</protein>
<gene>
    <name evidence="8" type="ORF">EHSB41UT_03656</name>
</gene>
<feature type="transmembrane region" description="Helical" evidence="7">
    <location>
        <begin position="6"/>
        <end position="32"/>
    </location>
</feature>
<sequence length="218" mass="23836">MSPSLMEFGVLCLTSLFTMINPISIAPVFLSLTNGLKSDRRRQVADKAILTALAILMFFALTGSVIFDVFGISVNGLRIVGGILFFGMGYEMVQARQSRTQFDKAEELETIDAYSQDIALTPLGIPLVCGPGAIATVLILIQEKTWDYMLLLFACICVVMLVTWITLLFAGPLMNRLGEGGTKVLTRVMGLIVMVIAVEYFFAGLSPIVRNMLDLPLI</sequence>
<evidence type="ECO:0000256" key="5">
    <source>
        <dbReference type="ARBA" id="ARBA00022989"/>
    </source>
</evidence>
<comment type="caution">
    <text evidence="7">Lacks conserved residue(s) required for the propagation of feature annotation.</text>
</comment>
<evidence type="ECO:0000313" key="8">
    <source>
        <dbReference type="EMBL" id="SMA49866.1"/>
    </source>
</evidence>
<accession>A0A1X7ANK1</accession>
<dbReference type="PANTHER" id="PTHR33508">
    <property type="entry name" value="UPF0056 MEMBRANE PROTEIN YHCE"/>
    <property type="match status" value="1"/>
</dbReference>
<comment type="similarity">
    <text evidence="2 7">Belongs to the UPF0056 (MarC) family.</text>
</comment>
<evidence type="ECO:0000256" key="1">
    <source>
        <dbReference type="ARBA" id="ARBA00004651"/>
    </source>
</evidence>
<evidence type="ECO:0000256" key="6">
    <source>
        <dbReference type="ARBA" id="ARBA00023136"/>
    </source>
</evidence>
<feature type="transmembrane region" description="Helical" evidence="7">
    <location>
        <begin position="148"/>
        <end position="172"/>
    </location>
</feature>
<dbReference type="EMBL" id="FWPT01000009">
    <property type="protein sequence ID" value="SMA49866.1"/>
    <property type="molecule type" value="Genomic_DNA"/>
</dbReference>
<feature type="transmembrane region" description="Helical" evidence="7">
    <location>
        <begin position="44"/>
        <end position="66"/>
    </location>
</feature>
<proteinExistence type="inferred from homology"/>
<keyword evidence="5 7" id="KW-1133">Transmembrane helix</keyword>
<dbReference type="Pfam" id="PF01914">
    <property type="entry name" value="MarC"/>
    <property type="match status" value="1"/>
</dbReference>
<comment type="subcellular location">
    <subcellularLocation>
        <location evidence="1 7">Cell membrane</location>
        <topology evidence="1 7">Multi-pass membrane protein</topology>
    </subcellularLocation>
</comment>
<dbReference type="GO" id="GO:0005886">
    <property type="term" value="C:plasma membrane"/>
    <property type="evidence" value="ECO:0007669"/>
    <property type="project" value="UniProtKB-SubCell"/>
</dbReference>
<feature type="transmembrane region" description="Helical" evidence="7">
    <location>
        <begin position="184"/>
        <end position="203"/>
    </location>
</feature>
<keyword evidence="9" id="KW-1185">Reference proteome</keyword>
<keyword evidence="3" id="KW-1003">Cell membrane</keyword>
<organism evidence="8 9">
    <name type="scientific">Parendozoicomonas haliclonae</name>
    <dbReference type="NCBI Taxonomy" id="1960125"/>
    <lineage>
        <taxon>Bacteria</taxon>
        <taxon>Pseudomonadati</taxon>
        <taxon>Pseudomonadota</taxon>
        <taxon>Gammaproteobacteria</taxon>
        <taxon>Oceanospirillales</taxon>
        <taxon>Endozoicomonadaceae</taxon>
        <taxon>Parendozoicomonas</taxon>
    </lineage>
</organism>
<keyword evidence="4 7" id="KW-0812">Transmembrane</keyword>
<evidence type="ECO:0000256" key="3">
    <source>
        <dbReference type="ARBA" id="ARBA00022475"/>
    </source>
</evidence>
<evidence type="ECO:0000256" key="4">
    <source>
        <dbReference type="ARBA" id="ARBA00022692"/>
    </source>
</evidence>
<dbReference type="OrthoDB" id="21094at2"/>
<dbReference type="NCBIfam" id="TIGR00427">
    <property type="entry name" value="NAAT family transporter"/>
    <property type="match status" value="1"/>
</dbReference>
<dbReference type="AlphaFoldDB" id="A0A1X7ANK1"/>
<name>A0A1X7ANK1_9GAMM</name>